<evidence type="ECO:0000259" key="3">
    <source>
        <dbReference type="Pfam" id="PF12770"/>
    </source>
</evidence>
<sequence>MKDFSDIYAFGSGEPALSPEETRRYLLGLMSDQERAEVDALLSVDEQARAEIEDAREQLALEQVEPKLPPVSPINLKPIAEEPRIGDTAPVAPVMDKAPSSRWEILTRYFFIACLIVGAFLLGGSRLGSPPVAVRDSLFVTQSAELSAARQELARAQEELKHLAADAAENGASRARIKELQKEVDRLKGKLQRPRVGAISSLYLPLYSDSTSLAVLNRMLHAGQKSASGMGATPVLIRPAPGSRGLTERTPRFEFSGLGNKQWQWGLWETEGGAPRRAIPIRQRTAGGRAILEPVAKLTPGRYAVGVRPLEPNSVRAEAERKWRIFRIHVLSPEEKRTLATARLLIRRAPALAAADLFQVDRLDEADKVLAAVTGPQVRDLRRGLDEWRKVAKVGEELSIVPDQLAGAPAPGRPMRIVKWTAGKCAPSPQSTSAQEVVPPAGPGDTLEAVQKLFDQALRLEETNRPEAARLLRDTVAMSRRMRRPSAILRSGYETIQFFVSLDDSESALPYIGPTLEAGRLLFRDDKQTGDKRTSIIVSYTGACYWGSSAYRRLGRFKEARALAQEGQRATRECKTPNLQALLDFEAAMVEWDEGNYEEAAAGFEAHLKVLGELPEGNSGSPLSWYFQFGASQNNLAAARYHLTEFESAAAASDRALALRAKLDPLSVASLLNIRAASRLEMGEFARAEEDIIDARGIYAAHPNLGGEADLMVTLGMLHLRRGNVSDAKKSFAEAKRLALRAKSPSSAATALFDLNSLARALDGGAGAVPGVSSLLKLNNEVSALLFRRRWQEASGPAHEAVKLRGPGIYRALALSNLAWIEAQLGETASALDHFEKSLDLFTKRLSVHQGPESIGSAQQYLVGTVYARYAWTLWRRSKDLRAAQAMLDSGRDLGQKLKEPDSLGRDWHTQIEPIARAIRRHPRTLVVQYAFLDERSTLVIASPSDGAPQAFEIPFDPARLTHAMNDWSPDSSPVISGKSVASERAGAKALGSMLLGRLAAAGLLAPHRFSRIVVAGDAAFHVVPFAALIDGSGKRLVERFAISFAPSLGSLEEARGARARKGLYAAGFAQQLPMDQWALDEVRAVGREIAGAVVRPSEREDWAKRDMVLFRVLLFSCHGSFALRDPMDSYLRIGAGGGDDGVFRAREVAAMQLRADLAVLSACETGVGAYAGGRRTAGAGMGVSHGGLPKRGGDGLGHPGRRLPLSGRRFVPTVEGR</sequence>
<dbReference type="InterPro" id="IPR024983">
    <property type="entry name" value="CHAT_dom"/>
</dbReference>
<name>A0A068NXE0_FIMGI</name>
<dbReference type="Proteomes" id="UP000027982">
    <property type="component" value="Chromosome"/>
</dbReference>
<proteinExistence type="predicted"/>
<dbReference type="Pfam" id="PF12770">
    <property type="entry name" value="CHAT"/>
    <property type="match status" value="1"/>
</dbReference>
<evidence type="ECO:0000256" key="2">
    <source>
        <dbReference type="SAM" id="Phobius"/>
    </source>
</evidence>
<accession>A0A068NXE0</accession>
<evidence type="ECO:0000256" key="1">
    <source>
        <dbReference type="SAM" id="Coils"/>
    </source>
</evidence>
<dbReference type="HOGENOM" id="CLU_268934_0_0_0"/>
<dbReference type="eggNOG" id="COG4995">
    <property type="taxonomic scope" value="Bacteria"/>
</dbReference>
<feature type="transmembrane region" description="Helical" evidence="2">
    <location>
        <begin position="105"/>
        <end position="124"/>
    </location>
</feature>
<dbReference type="Gene3D" id="1.25.40.10">
    <property type="entry name" value="Tetratricopeptide repeat domain"/>
    <property type="match status" value="2"/>
</dbReference>
<feature type="coiled-coil region" evidence="1">
    <location>
        <begin position="38"/>
        <end position="65"/>
    </location>
</feature>
<keyword evidence="2" id="KW-1133">Transmembrane helix</keyword>
<feature type="domain" description="CHAT" evidence="3">
    <location>
        <begin position="988"/>
        <end position="1188"/>
    </location>
</feature>
<dbReference type="AlphaFoldDB" id="A0A068NXE0"/>
<dbReference type="KEGG" id="fgi:OP10G_4708"/>
<gene>
    <name evidence="4" type="ORF">OP10G_4708</name>
</gene>
<evidence type="ECO:0000313" key="4">
    <source>
        <dbReference type="EMBL" id="AIE88076.1"/>
    </source>
</evidence>
<keyword evidence="5" id="KW-1185">Reference proteome</keyword>
<dbReference type="OrthoDB" id="446317at2"/>
<feature type="coiled-coil region" evidence="1">
    <location>
        <begin position="139"/>
        <end position="190"/>
    </location>
</feature>
<dbReference type="STRING" id="661478.OP10G_4708"/>
<dbReference type="RefSeq" id="WP_025228057.1">
    <property type="nucleotide sequence ID" value="NZ_CP007139.1"/>
</dbReference>
<dbReference type="SMART" id="SM00028">
    <property type="entry name" value="TPR"/>
    <property type="match status" value="4"/>
</dbReference>
<keyword evidence="1" id="KW-0175">Coiled coil</keyword>
<organism evidence="4 5">
    <name type="scientific">Fimbriimonas ginsengisoli Gsoil 348</name>
    <dbReference type="NCBI Taxonomy" id="661478"/>
    <lineage>
        <taxon>Bacteria</taxon>
        <taxon>Bacillati</taxon>
        <taxon>Armatimonadota</taxon>
        <taxon>Fimbriimonadia</taxon>
        <taxon>Fimbriimonadales</taxon>
        <taxon>Fimbriimonadaceae</taxon>
        <taxon>Fimbriimonas</taxon>
    </lineage>
</organism>
<keyword evidence="2" id="KW-0472">Membrane</keyword>
<evidence type="ECO:0000313" key="5">
    <source>
        <dbReference type="Proteomes" id="UP000027982"/>
    </source>
</evidence>
<dbReference type="SUPFAM" id="SSF48452">
    <property type="entry name" value="TPR-like"/>
    <property type="match status" value="1"/>
</dbReference>
<dbReference type="InterPro" id="IPR019734">
    <property type="entry name" value="TPR_rpt"/>
</dbReference>
<keyword evidence="2" id="KW-0812">Transmembrane</keyword>
<dbReference type="InterPro" id="IPR011990">
    <property type="entry name" value="TPR-like_helical_dom_sf"/>
</dbReference>
<dbReference type="EMBL" id="CP007139">
    <property type="protein sequence ID" value="AIE88076.1"/>
    <property type="molecule type" value="Genomic_DNA"/>
</dbReference>
<protein>
    <submittedName>
        <fullName evidence="4">Tetratricopeptide TPR_2 repeat protein</fullName>
    </submittedName>
</protein>
<reference evidence="4 5" key="1">
    <citation type="journal article" date="2014" name="PLoS ONE">
        <title>The first complete genome sequence of the class fimbriimonadia in the phylum armatimonadetes.</title>
        <authorList>
            <person name="Hu Z.Y."/>
            <person name="Wang Y.Z."/>
            <person name="Im W.T."/>
            <person name="Wang S.Y."/>
            <person name="Zhao G.P."/>
            <person name="Zheng H.J."/>
            <person name="Quan Z.X."/>
        </authorList>
    </citation>
    <scope>NUCLEOTIDE SEQUENCE [LARGE SCALE GENOMIC DNA]</scope>
    <source>
        <strain evidence="4">Gsoil 348</strain>
    </source>
</reference>